<comment type="caution">
    <text evidence="1">The sequence shown here is derived from an EMBL/GenBank/DDBJ whole genome shotgun (WGS) entry which is preliminary data.</text>
</comment>
<evidence type="ECO:0000313" key="1">
    <source>
        <dbReference type="EMBL" id="EAY30789.1"/>
    </source>
</evidence>
<protein>
    <submittedName>
        <fullName evidence="1">Uncharacterized protein</fullName>
    </submittedName>
</protein>
<evidence type="ECO:0000313" key="2">
    <source>
        <dbReference type="Proteomes" id="UP000004095"/>
    </source>
</evidence>
<name>A1ZFL5_MICM2</name>
<gene>
    <name evidence="1" type="ORF">M23134_01113</name>
</gene>
<dbReference type="RefSeq" id="WP_002694492.1">
    <property type="nucleotide sequence ID" value="NZ_AAWS01000005.1"/>
</dbReference>
<proteinExistence type="predicted"/>
<dbReference type="EMBL" id="AAWS01000005">
    <property type="protein sequence ID" value="EAY30789.1"/>
    <property type="molecule type" value="Genomic_DNA"/>
</dbReference>
<dbReference type="Proteomes" id="UP000004095">
    <property type="component" value="Unassembled WGS sequence"/>
</dbReference>
<organism evidence="1 2">
    <name type="scientific">Microscilla marina ATCC 23134</name>
    <dbReference type="NCBI Taxonomy" id="313606"/>
    <lineage>
        <taxon>Bacteria</taxon>
        <taxon>Pseudomonadati</taxon>
        <taxon>Bacteroidota</taxon>
        <taxon>Cytophagia</taxon>
        <taxon>Cytophagales</taxon>
        <taxon>Microscillaceae</taxon>
        <taxon>Microscilla</taxon>
    </lineage>
</organism>
<accession>A1ZFL5</accession>
<reference evidence="1 2" key="1">
    <citation type="submission" date="2007-01" db="EMBL/GenBank/DDBJ databases">
        <authorList>
            <person name="Haygood M."/>
            <person name="Podell S."/>
            <person name="Anderson C."/>
            <person name="Hopkinson B."/>
            <person name="Roe K."/>
            <person name="Barbeau K."/>
            <person name="Gaasterland T."/>
            <person name="Ferriera S."/>
            <person name="Johnson J."/>
            <person name="Kravitz S."/>
            <person name="Beeson K."/>
            <person name="Sutton G."/>
            <person name="Rogers Y.-H."/>
            <person name="Friedman R."/>
            <person name="Frazier M."/>
            <person name="Venter J.C."/>
        </authorList>
    </citation>
    <scope>NUCLEOTIDE SEQUENCE [LARGE SCALE GENOMIC DNA]</scope>
    <source>
        <strain evidence="1 2">ATCC 23134</strain>
    </source>
</reference>
<dbReference type="AlphaFoldDB" id="A1ZFL5"/>
<sequence length="207" mass="24660">MNNISLLVQEWYQTRNQTTLKQIFEEIQESNIHFFGACFKTWTNKGAIDDANECIQRFNVSLYEKLTKENDPTPIVTFEHYCRTVRRRVFLNFRRTQQKKQETNIDPTDPASGKNILERLADNDNDDLEKEVWHIYKKFMDGNTGDLSYGIFKLRIEQSISHEAIAIYLNKKFKLQGDKALTSSKVRKRYSKLLSKWRRYCKEKFKP</sequence>
<keyword evidence="2" id="KW-1185">Reference proteome</keyword>